<evidence type="ECO:0000256" key="3">
    <source>
        <dbReference type="ARBA" id="ARBA00022475"/>
    </source>
</evidence>
<dbReference type="Proteomes" id="UP000824214">
    <property type="component" value="Unassembled WGS sequence"/>
</dbReference>
<keyword evidence="5" id="KW-0653">Protein transport</keyword>
<evidence type="ECO:0000259" key="12">
    <source>
        <dbReference type="Pfam" id="PF02096"/>
    </source>
</evidence>
<dbReference type="GO" id="GO:0032977">
    <property type="term" value="F:membrane insertase activity"/>
    <property type="evidence" value="ECO:0007669"/>
    <property type="project" value="InterPro"/>
</dbReference>
<feature type="compositionally biased region" description="Polar residues" evidence="10">
    <location>
        <begin position="353"/>
        <end position="362"/>
    </location>
</feature>
<protein>
    <submittedName>
        <fullName evidence="13">YidC/Oxa1 family membrane protein insertase</fullName>
    </submittedName>
</protein>
<sequence length="362" mass="40317">MMAIFNFFGSILGYLLWFLYNIFHNYGVAIIFFTIIIKAVLFPFSVKSQRSMASQTKLADKQKELQAKYGNNKQKYNEELMKLYEKEGVNPSSGCLTTLLPLPIMLGIYYSVIMPLSNTLHIASERIAEATDFINRIPGMVASATSGGIYSEMEIIRNFDALKDHLTMFTPEDLDKIESFTQGFHFLGLDLLATPQSGGFLDFLWVIPALSLISSFGYQMYMSHYQKVHNGQTQPGCMKAMMYFLPLISVYWAWIMPSAVGLYWVISSVTSFLQSLITNKYFSIDHMIARGEAQRAVTLELAEAKARPLPAATQKEIAEKLAAAPQQQKLEKGGGKKQQGGKKKKGGSGGSGNSSAYMGTKK</sequence>
<comment type="similarity">
    <text evidence="9">Belongs to the OXA1/ALB3/YidC family.</text>
</comment>
<dbReference type="Pfam" id="PF02096">
    <property type="entry name" value="60KD_IMP"/>
    <property type="match status" value="1"/>
</dbReference>
<dbReference type="CDD" id="cd20070">
    <property type="entry name" value="5TM_YidC_Alb3"/>
    <property type="match status" value="1"/>
</dbReference>
<feature type="transmembrane region" description="Helical" evidence="11">
    <location>
        <begin position="89"/>
        <end position="110"/>
    </location>
</feature>
<dbReference type="InterPro" id="IPR028055">
    <property type="entry name" value="YidC/Oxa/ALB_C"/>
</dbReference>
<keyword evidence="3" id="KW-1003">Cell membrane</keyword>
<feature type="transmembrane region" description="Helical" evidence="11">
    <location>
        <begin position="242"/>
        <end position="266"/>
    </location>
</feature>
<evidence type="ECO:0000256" key="5">
    <source>
        <dbReference type="ARBA" id="ARBA00022927"/>
    </source>
</evidence>
<evidence type="ECO:0000256" key="2">
    <source>
        <dbReference type="ARBA" id="ARBA00022448"/>
    </source>
</evidence>
<dbReference type="GO" id="GO:0005886">
    <property type="term" value="C:plasma membrane"/>
    <property type="evidence" value="ECO:0007669"/>
    <property type="project" value="UniProtKB-SubCell"/>
</dbReference>
<reference evidence="13" key="1">
    <citation type="journal article" date="2021" name="PeerJ">
        <title>Extensive microbial diversity within the chicken gut microbiome revealed by metagenomics and culture.</title>
        <authorList>
            <person name="Gilroy R."/>
            <person name="Ravi A."/>
            <person name="Getino M."/>
            <person name="Pursley I."/>
            <person name="Horton D.L."/>
            <person name="Alikhan N.F."/>
            <person name="Baker D."/>
            <person name="Gharbi K."/>
            <person name="Hall N."/>
            <person name="Watson M."/>
            <person name="Adriaenssens E.M."/>
            <person name="Foster-Nyarko E."/>
            <person name="Jarju S."/>
            <person name="Secka A."/>
            <person name="Antonio M."/>
            <person name="Oren A."/>
            <person name="Chaudhuri R.R."/>
            <person name="La Ragione R."/>
            <person name="Hildebrand F."/>
            <person name="Pallen M.J."/>
        </authorList>
    </citation>
    <scope>NUCLEOTIDE SEQUENCE</scope>
    <source>
        <strain evidence="13">ChiBcolR8-3208</strain>
    </source>
</reference>
<evidence type="ECO:0000256" key="8">
    <source>
        <dbReference type="ARBA" id="ARBA00023186"/>
    </source>
</evidence>
<organism evidence="13 14">
    <name type="scientific">Candidatus Acutalibacter ornithocaccae</name>
    <dbReference type="NCBI Taxonomy" id="2838416"/>
    <lineage>
        <taxon>Bacteria</taxon>
        <taxon>Bacillati</taxon>
        <taxon>Bacillota</taxon>
        <taxon>Clostridia</taxon>
        <taxon>Eubacteriales</taxon>
        <taxon>Acutalibacteraceae</taxon>
        <taxon>Acutalibacter</taxon>
    </lineage>
</organism>
<dbReference type="PANTHER" id="PTHR12428:SF65">
    <property type="entry name" value="CYTOCHROME C OXIDASE ASSEMBLY PROTEIN COX18, MITOCHONDRIAL"/>
    <property type="match status" value="1"/>
</dbReference>
<name>A0A9D2RXT1_9FIRM</name>
<evidence type="ECO:0000256" key="7">
    <source>
        <dbReference type="ARBA" id="ARBA00023136"/>
    </source>
</evidence>
<keyword evidence="8" id="KW-0143">Chaperone</keyword>
<evidence type="ECO:0000313" key="13">
    <source>
        <dbReference type="EMBL" id="HJB36722.1"/>
    </source>
</evidence>
<keyword evidence="6 11" id="KW-1133">Transmembrane helix</keyword>
<accession>A0A9D2RXT1</accession>
<dbReference type="EMBL" id="DWXZ01000023">
    <property type="protein sequence ID" value="HJB36722.1"/>
    <property type="molecule type" value="Genomic_DNA"/>
</dbReference>
<proteinExistence type="inferred from homology"/>
<feature type="domain" description="Membrane insertase YidC/Oxa/ALB C-terminal" evidence="12">
    <location>
        <begin position="26"/>
        <end position="280"/>
    </location>
</feature>
<evidence type="ECO:0000256" key="11">
    <source>
        <dbReference type="SAM" id="Phobius"/>
    </source>
</evidence>
<evidence type="ECO:0000256" key="4">
    <source>
        <dbReference type="ARBA" id="ARBA00022692"/>
    </source>
</evidence>
<keyword evidence="2" id="KW-0813">Transport</keyword>
<dbReference type="InterPro" id="IPR001708">
    <property type="entry name" value="YidC/ALB3/OXA1/COX18"/>
</dbReference>
<reference evidence="13" key="2">
    <citation type="submission" date="2021-04" db="EMBL/GenBank/DDBJ databases">
        <authorList>
            <person name="Gilroy R."/>
        </authorList>
    </citation>
    <scope>NUCLEOTIDE SEQUENCE</scope>
    <source>
        <strain evidence="13">ChiBcolR8-3208</strain>
    </source>
</reference>
<dbReference type="GO" id="GO:0015031">
    <property type="term" value="P:protein transport"/>
    <property type="evidence" value="ECO:0007669"/>
    <property type="project" value="UniProtKB-KW"/>
</dbReference>
<feature type="transmembrane region" description="Helical" evidence="11">
    <location>
        <begin position="203"/>
        <end position="221"/>
    </location>
</feature>
<evidence type="ECO:0000256" key="6">
    <source>
        <dbReference type="ARBA" id="ARBA00022989"/>
    </source>
</evidence>
<dbReference type="GO" id="GO:0051205">
    <property type="term" value="P:protein insertion into membrane"/>
    <property type="evidence" value="ECO:0007669"/>
    <property type="project" value="TreeGrafter"/>
</dbReference>
<evidence type="ECO:0000256" key="1">
    <source>
        <dbReference type="ARBA" id="ARBA00004651"/>
    </source>
</evidence>
<keyword evidence="4 9" id="KW-0812">Transmembrane</keyword>
<keyword evidence="7 11" id="KW-0472">Membrane</keyword>
<feature type="region of interest" description="Disordered" evidence="10">
    <location>
        <begin position="317"/>
        <end position="362"/>
    </location>
</feature>
<dbReference type="PANTHER" id="PTHR12428">
    <property type="entry name" value="OXA1"/>
    <property type="match status" value="1"/>
</dbReference>
<dbReference type="NCBIfam" id="TIGR03592">
    <property type="entry name" value="yidC_oxa1_cterm"/>
    <property type="match status" value="1"/>
</dbReference>
<dbReference type="InterPro" id="IPR047196">
    <property type="entry name" value="YidC_ALB_C"/>
</dbReference>
<feature type="transmembrane region" description="Helical" evidence="11">
    <location>
        <begin position="29"/>
        <end position="46"/>
    </location>
</feature>
<gene>
    <name evidence="13" type="ORF">H9942_01480</name>
</gene>
<comment type="subcellular location">
    <subcellularLocation>
        <location evidence="1">Cell membrane</location>
        <topology evidence="1">Multi-pass membrane protein</topology>
    </subcellularLocation>
    <subcellularLocation>
        <location evidence="9">Membrane</location>
        <topology evidence="9">Multi-pass membrane protein</topology>
    </subcellularLocation>
</comment>
<evidence type="ECO:0000256" key="9">
    <source>
        <dbReference type="RuleBase" id="RU003945"/>
    </source>
</evidence>
<feature type="transmembrane region" description="Helical" evidence="11">
    <location>
        <begin position="7"/>
        <end position="23"/>
    </location>
</feature>
<dbReference type="AlphaFoldDB" id="A0A9D2RXT1"/>
<evidence type="ECO:0000256" key="10">
    <source>
        <dbReference type="SAM" id="MobiDB-lite"/>
    </source>
</evidence>
<comment type="caution">
    <text evidence="13">The sequence shown here is derived from an EMBL/GenBank/DDBJ whole genome shotgun (WGS) entry which is preliminary data.</text>
</comment>
<evidence type="ECO:0000313" key="14">
    <source>
        <dbReference type="Proteomes" id="UP000824214"/>
    </source>
</evidence>